<proteinExistence type="predicted"/>
<feature type="region of interest" description="Disordered" evidence="1">
    <location>
        <begin position="108"/>
        <end position="141"/>
    </location>
</feature>
<accession>A0A9P3PY95</accession>
<comment type="caution">
    <text evidence="2">The sequence shown here is derived from an EMBL/GenBank/DDBJ whole genome shotgun (WGS) entry which is preliminary data.</text>
</comment>
<dbReference type="Proteomes" id="UP001063166">
    <property type="component" value="Unassembled WGS sequence"/>
</dbReference>
<keyword evidence="3" id="KW-1185">Reference proteome</keyword>
<feature type="compositionally biased region" description="Polar residues" evidence="1">
    <location>
        <begin position="1"/>
        <end position="10"/>
    </location>
</feature>
<feature type="compositionally biased region" description="Pro residues" evidence="1">
    <location>
        <begin position="202"/>
        <end position="222"/>
    </location>
</feature>
<dbReference type="AlphaFoldDB" id="A0A9P3PY95"/>
<evidence type="ECO:0000256" key="1">
    <source>
        <dbReference type="SAM" id="MobiDB-lite"/>
    </source>
</evidence>
<feature type="compositionally biased region" description="Pro residues" evidence="1">
    <location>
        <begin position="265"/>
        <end position="280"/>
    </location>
</feature>
<feature type="compositionally biased region" description="Pro residues" evidence="1">
    <location>
        <begin position="289"/>
        <end position="299"/>
    </location>
</feature>
<evidence type="ECO:0000313" key="2">
    <source>
        <dbReference type="EMBL" id="GLB43788.1"/>
    </source>
</evidence>
<feature type="compositionally biased region" description="Basic residues" evidence="1">
    <location>
        <begin position="169"/>
        <end position="189"/>
    </location>
</feature>
<name>A0A9P3PY95_LYOSH</name>
<feature type="compositionally biased region" description="Pro residues" evidence="1">
    <location>
        <begin position="13"/>
        <end position="31"/>
    </location>
</feature>
<feature type="region of interest" description="Disordered" evidence="1">
    <location>
        <begin position="1"/>
        <end position="31"/>
    </location>
</feature>
<feature type="region of interest" description="Disordered" evidence="1">
    <location>
        <begin position="166"/>
        <end position="299"/>
    </location>
</feature>
<protein>
    <submittedName>
        <fullName evidence="2">Uncharacterized protein</fullName>
    </submittedName>
</protein>
<feature type="compositionally biased region" description="Pro residues" evidence="1">
    <location>
        <begin position="112"/>
        <end position="139"/>
    </location>
</feature>
<dbReference type="OrthoDB" id="2750929at2759"/>
<reference evidence="2" key="1">
    <citation type="submission" date="2022-07" db="EMBL/GenBank/DDBJ databases">
        <title>The genome of Lyophyllum shimeji provides insight into the initial evolution of ectomycorrhizal fungal genome.</title>
        <authorList>
            <person name="Kobayashi Y."/>
            <person name="Shibata T."/>
            <person name="Hirakawa H."/>
            <person name="Shigenobu S."/>
            <person name="Nishiyama T."/>
            <person name="Yamada A."/>
            <person name="Hasebe M."/>
            <person name="Kawaguchi M."/>
        </authorList>
    </citation>
    <scope>NUCLEOTIDE SEQUENCE</scope>
    <source>
        <strain evidence="2">AT787</strain>
    </source>
</reference>
<gene>
    <name evidence="2" type="ORF">LshimejAT787_1403000</name>
</gene>
<sequence>MYSTRRTSGSHPLIPPDSALPPPASVLPPPASVLIPPDSSFSHRRIPDSRLIVAPRVPHVTIQFLQGKGSLDLFSLDLPLPASCESASVQGSPLHYPPLSALAQLEQQHGNLPPPQPPPPHPPPPHPSPLPPHAPPPPHALHATQRFAISNKEKQLHEESATYQLHTQTHPHHTHPHPRHTHTSMHKVRMQNARPGQTNSPPHTPPPPPRLHHPYPPPPHSPHTPHTLPHQRAGPHTHTHNNTTARAPKTPDCAHTHTRAHRPSSFPPASSPPSPPPSPCPSHDASQSPPAPAPASPAA</sequence>
<dbReference type="EMBL" id="BRPK01000014">
    <property type="protein sequence ID" value="GLB43788.1"/>
    <property type="molecule type" value="Genomic_DNA"/>
</dbReference>
<organism evidence="2 3">
    <name type="scientific">Lyophyllum shimeji</name>
    <name type="common">Hon-shimeji</name>
    <name type="synonym">Tricholoma shimeji</name>
    <dbReference type="NCBI Taxonomy" id="47721"/>
    <lineage>
        <taxon>Eukaryota</taxon>
        <taxon>Fungi</taxon>
        <taxon>Dikarya</taxon>
        <taxon>Basidiomycota</taxon>
        <taxon>Agaricomycotina</taxon>
        <taxon>Agaricomycetes</taxon>
        <taxon>Agaricomycetidae</taxon>
        <taxon>Agaricales</taxon>
        <taxon>Tricholomatineae</taxon>
        <taxon>Lyophyllaceae</taxon>
        <taxon>Lyophyllum</taxon>
    </lineage>
</organism>
<evidence type="ECO:0000313" key="3">
    <source>
        <dbReference type="Proteomes" id="UP001063166"/>
    </source>
</evidence>